<dbReference type="InterPro" id="IPR035919">
    <property type="entry name" value="EAL_sf"/>
</dbReference>
<feature type="compositionally biased region" description="Polar residues" evidence="1">
    <location>
        <begin position="234"/>
        <end position="243"/>
    </location>
</feature>
<dbReference type="OrthoDB" id="9813903at2"/>
<dbReference type="SMART" id="SM00052">
    <property type="entry name" value="EAL"/>
    <property type="match status" value="1"/>
</dbReference>
<organism evidence="3 4">
    <name type="scientific">Desulfofundulus thermosubterraneus DSM 16057</name>
    <dbReference type="NCBI Taxonomy" id="1121432"/>
    <lineage>
        <taxon>Bacteria</taxon>
        <taxon>Bacillati</taxon>
        <taxon>Bacillota</taxon>
        <taxon>Clostridia</taxon>
        <taxon>Eubacteriales</taxon>
        <taxon>Peptococcaceae</taxon>
        <taxon>Desulfofundulus</taxon>
    </lineage>
</organism>
<dbReference type="InterPro" id="IPR001633">
    <property type="entry name" value="EAL_dom"/>
</dbReference>
<dbReference type="PROSITE" id="PS50883">
    <property type="entry name" value="EAL"/>
    <property type="match status" value="1"/>
</dbReference>
<dbReference type="GO" id="GO:0071111">
    <property type="term" value="F:cyclic-guanylate-specific phosphodiesterase activity"/>
    <property type="evidence" value="ECO:0007669"/>
    <property type="project" value="InterPro"/>
</dbReference>
<evidence type="ECO:0000256" key="1">
    <source>
        <dbReference type="SAM" id="MobiDB-lite"/>
    </source>
</evidence>
<protein>
    <submittedName>
        <fullName evidence="3">EAL domain, c-di-GMP-specific phosphodiesterase class I (Or its enzymatically inactive variant)</fullName>
    </submittedName>
</protein>
<dbReference type="PANTHER" id="PTHR33121:SF76">
    <property type="entry name" value="SIGNALING PROTEIN"/>
    <property type="match status" value="1"/>
</dbReference>
<dbReference type="EMBL" id="FQZM01000034">
    <property type="protein sequence ID" value="SHJ43426.1"/>
    <property type="molecule type" value="Genomic_DNA"/>
</dbReference>
<dbReference type="Pfam" id="PF00563">
    <property type="entry name" value="EAL"/>
    <property type="match status" value="1"/>
</dbReference>
<accession>A0A1M6J9M3</accession>
<dbReference type="InterPro" id="IPR050706">
    <property type="entry name" value="Cyclic-di-GMP_PDE-like"/>
</dbReference>
<dbReference type="Gene3D" id="3.20.20.450">
    <property type="entry name" value="EAL domain"/>
    <property type="match status" value="1"/>
</dbReference>
<dbReference type="AlphaFoldDB" id="A0A1M6J9M3"/>
<evidence type="ECO:0000313" key="3">
    <source>
        <dbReference type="EMBL" id="SHJ43426.1"/>
    </source>
</evidence>
<dbReference type="CDD" id="cd01948">
    <property type="entry name" value="EAL"/>
    <property type="match status" value="1"/>
</dbReference>
<keyword evidence="4" id="KW-1185">Reference proteome</keyword>
<proteinExistence type="predicted"/>
<dbReference type="Proteomes" id="UP000184529">
    <property type="component" value="Unassembled WGS sequence"/>
</dbReference>
<feature type="compositionally biased region" description="Low complexity" evidence="1">
    <location>
        <begin position="216"/>
        <end position="233"/>
    </location>
</feature>
<evidence type="ECO:0000313" key="4">
    <source>
        <dbReference type="Proteomes" id="UP000184529"/>
    </source>
</evidence>
<feature type="domain" description="EAL" evidence="2">
    <location>
        <begin position="1"/>
        <end position="231"/>
    </location>
</feature>
<evidence type="ECO:0000259" key="2">
    <source>
        <dbReference type="PROSITE" id="PS50883"/>
    </source>
</evidence>
<dbReference type="PANTHER" id="PTHR33121">
    <property type="entry name" value="CYCLIC DI-GMP PHOSPHODIESTERASE PDEF"/>
    <property type="match status" value="1"/>
</dbReference>
<dbReference type="SUPFAM" id="SSF141868">
    <property type="entry name" value="EAL domain-like"/>
    <property type="match status" value="1"/>
</dbReference>
<dbReference type="STRING" id="1121432.SAMN02745219_02547"/>
<feature type="region of interest" description="Disordered" evidence="1">
    <location>
        <begin position="216"/>
        <end position="243"/>
    </location>
</feature>
<gene>
    <name evidence="3" type="ORF">SAMN02745219_02547</name>
</gene>
<reference evidence="4" key="1">
    <citation type="submission" date="2016-11" db="EMBL/GenBank/DDBJ databases">
        <authorList>
            <person name="Varghese N."/>
            <person name="Submissions S."/>
        </authorList>
    </citation>
    <scope>NUCLEOTIDE SEQUENCE [LARGE SCALE GENOMIC DNA]</scope>
    <source>
        <strain evidence="4">DSM 16057</strain>
    </source>
</reference>
<sequence length="243" mass="25994">MTGEFFLCYQPIVLLRSGRLLGCEALLRSPAGISPHEFIRQARLAGAIPVWELRILERAVGEAFGGKLFFNLTPEAFTDPAFPLQAARLLESRGLSPASVCVEIPESALYDADVYRVSVLRWSGCGFFLALDDFGSGGANINLVLCEKPDYCKIDRALLYGVSRDPAVRKTLCSVVEMLSVNGVVPILEGVELPEDLAWLRATGWNVGVQGFAVGRPRPGSGPAGPDGSPAPSTNGKSGNKNS</sequence>
<name>A0A1M6J9M3_9FIRM</name>
<dbReference type="RefSeq" id="WP_072870132.1">
    <property type="nucleotide sequence ID" value="NZ_FQZM01000034.1"/>
</dbReference>